<dbReference type="EMBL" id="MK813938">
    <property type="protein sequence ID" value="QEG08305.1"/>
    <property type="molecule type" value="Genomic_DNA"/>
</dbReference>
<proteinExistence type="predicted"/>
<name>A0A5B9N664_9CAUD</name>
<dbReference type="Proteomes" id="UP000323400">
    <property type="component" value="Segment"/>
</dbReference>
<protein>
    <submittedName>
        <fullName evidence="1">Uncharacterized protein</fullName>
    </submittedName>
</protein>
<sequence length="43" mass="5082">MNKYMICYKCLFVYDKDNAGLKSVKGLKNKQFCCPKCKCMVYM</sequence>
<gene>
    <name evidence="1" type="primary">2L372X_052</name>
</gene>
<dbReference type="InterPro" id="IPR057389">
    <property type="entry name" value="Zn-bd_phage"/>
</dbReference>
<accession>A0A5B9N664</accession>
<dbReference type="RefSeq" id="YP_009846390.1">
    <property type="nucleotide sequence ID" value="NC_048770.1"/>
</dbReference>
<evidence type="ECO:0000313" key="2">
    <source>
        <dbReference type="Proteomes" id="UP000323400"/>
    </source>
</evidence>
<dbReference type="Pfam" id="PF23903">
    <property type="entry name" value="Phage_zn_bind_2"/>
    <property type="match status" value="1"/>
</dbReference>
<keyword evidence="2" id="KW-1185">Reference proteome</keyword>
<reference evidence="1 2" key="1">
    <citation type="submission" date="2019-04" db="EMBL/GenBank/DDBJ databases">
        <title>Nine Novel Phages from a Plateau Lake in Southwest China Provide Insights into Aeromonas Phage Diversity.</title>
        <authorList>
            <person name="Xiao W."/>
            <person name="Bai M."/>
            <person name="Wang Y."/>
            <person name="Cui X."/>
        </authorList>
    </citation>
    <scope>NUCLEOTIDE SEQUENCE [LARGE SCALE GENOMIC DNA]</scope>
</reference>
<dbReference type="GeneID" id="55616758"/>
<evidence type="ECO:0000313" key="1">
    <source>
        <dbReference type="EMBL" id="QEG08305.1"/>
    </source>
</evidence>
<organism evidence="1 2">
    <name type="scientific">Aeromonas phage 2L372X</name>
    <dbReference type="NCBI Taxonomy" id="2588515"/>
    <lineage>
        <taxon>Viruses</taxon>
        <taxon>Duplodnaviria</taxon>
        <taxon>Heunggongvirae</taxon>
        <taxon>Uroviricota</taxon>
        <taxon>Caudoviricetes</taxon>
        <taxon>Plateaulakevirus</taxon>
        <taxon>Plateaulakevirus pv2L372X</taxon>
    </lineage>
</organism>
<dbReference type="KEGG" id="vg:55616758"/>